<dbReference type="PRINTS" id="PR00762">
    <property type="entry name" value="CLCHANNEL"/>
</dbReference>
<dbReference type="WBParaSite" id="Minc3s00271g09088">
    <property type="protein sequence ID" value="Minc3s00271g09088"/>
    <property type="gene ID" value="Minc3s00271g09088"/>
</dbReference>
<dbReference type="PANTHER" id="PTHR45720:SF10">
    <property type="entry name" value="CHLORIDE CHANNEL PROTEIN 2"/>
    <property type="match status" value="1"/>
</dbReference>
<evidence type="ECO:0000256" key="9">
    <source>
        <dbReference type="SAM" id="MobiDB-lite"/>
    </source>
</evidence>
<keyword evidence="7 10" id="KW-0472">Membrane</keyword>
<evidence type="ECO:0000256" key="1">
    <source>
        <dbReference type="ARBA" id="ARBA00004141"/>
    </source>
</evidence>
<evidence type="ECO:0000256" key="5">
    <source>
        <dbReference type="ARBA" id="ARBA00022989"/>
    </source>
</evidence>
<dbReference type="InterPro" id="IPR014743">
    <property type="entry name" value="Cl-channel_core"/>
</dbReference>
<evidence type="ECO:0000313" key="11">
    <source>
        <dbReference type="Proteomes" id="UP000887563"/>
    </source>
</evidence>
<comment type="subcellular location">
    <subcellularLocation>
        <location evidence="1">Membrane</location>
        <topology evidence="1">Multi-pass membrane protein</topology>
    </subcellularLocation>
</comment>
<dbReference type="GO" id="GO:0005886">
    <property type="term" value="C:plasma membrane"/>
    <property type="evidence" value="ECO:0007669"/>
    <property type="project" value="TreeGrafter"/>
</dbReference>
<dbReference type="Pfam" id="PF00654">
    <property type="entry name" value="Voltage_CLC"/>
    <property type="match status" value="1"/>
</dbReference>
<organism evidence="11 12">
    <name type="scientific">Meloidogyne incognita</name>
    <name type="common">Southern root-knot nematode worm</name>
    <name type="synonym">Oxyuris incognita</name>
    <dbReference type="NCBI Taxonomy" id="6306"/>
    <lineage>
        <taxon>Eukaryota</taxon>
        <taxon>Metazoa</taxon>
        <taxon>Ecdysozoa</taxon>
        <taxon>Nematoda</taxon>
        <taxon>Chromadorea</taxon>
        <taxon>Rhabditida</taxon>
        <taxon>Tylenchina</taxon>
        <taxon>Tylenchomorpha</taxon>
        <taxon>Tylenchoidea</taxon>
        <taxon>Meloidogynidae</taxon>
        <taxon>Meloidogyninae</taxon>
        <taxon>Meloidogyne</taxon>
        <taxon>Meloidogyne incognita group</taxon>
    </lineage>
</organism>
<dbReference type="PANTHER" id="PTHR45720">
    <property type="entry name" value="CHLORIDE CHANNEL PROTEIN 2"/>
    <property type="match status" value="1"/>
</dbReference>
<evidence type="ECO:0000256" key="2">
    <source>
        <dbReference type="ARBA" id="ARBA00022448"/>
    </source>
</evidence>
<keyword evidence="2" id="KW-0813">Transport</keyword>
<feature type="transmembrane region" description="Helical" evidence="10">
    <location>
        <begin position="458"/>
        <end position="479"/>
    </location>
</feature>
<dbReference type="Gene3D" id="3.10.580.10">
    <property type="entry name" value="CBS-domain"/>
    <property type="match status" value="2"/>
</dbReference>
<evidence type="ECO:0000256" key="4">
    <source>
        <dbReference type="ARBA" id="ARBA00022737"/>
    </source>
</evidence>
<keyword evidence="5 10" id="KW-1133">Transmembrane helix</keyword>
<keyword evidence="8" id="KW-0868">Chloride</keyword>
<dbReference type="GO" id="GO:0005247">
    <property type="term" value="F:voltage-gated chloride channel activity"/>
    <property type="evidence" value="ECO:0007669"/>
    <property type="project" value="TreeGrafter"/>
</dbReference>
<feature type="region of interest" description="Disordered" evidence="9">
    <location>
        <begin position="946"/>
        <end position="969"/>
    </location>
</feature>
<evidence type="ECO:0000256" key="6">
    <source>
        <dbReference type="ARBA" id="ARBA00023065"/>
    </source>
</evidence>
<feature type="transmembrane region" description="Helical" evidence="10">
    <location>
        <begin position="391"/>
        <end position="408"/>
    </location>
</feature>
<evidence type="ECO:0000256" key="8">
    <source>
        <dbReference type="ARBA" id="ARBA00023214"/>
    </source>
</evidence>
<dbReference type="Gene3D" id="1.10.3080.10">
    <property type="entry name" value="Clc chloride channel"/>
    <property type="match status" value="1"/>
</dbReference>
<keyword evidence="4" id="KW-0677">Repeat</keyword>
<protein>
    <submittedName>
        <fullName evidence="12">Chloride channel protein</fullName>
    </submittedName>
</protein>
<evidence type="ECO:0000256" key="10">
    <source>
        <dbReference type="SAM" id="Phobius"/>
    </source>
</evidence>
<dbReference type="FunFam" id="3.10.580.10:FF:000048">
    <property type="entry name" value="Chloride channel 2c"/>
    <property type="match status" value="1"/>
</dbReference>
<evidence type="ECO:0000256" key="3">
    <source>
        <dbReference type="ARBA" id="ARBA00022692"/>
    </source>
</evidence>
<dbReference type="FunFam" id="1.10.3080.10:FF:000022">
    <property type="entry name" value="Chloride channel protein"/>
    <property type="match status" value="1"/>
</dbReference>
<sequence length="1031" mass="115640">MQRFIFTRKTTNTIAPFVDIEKGIGGGEDGKTKEENDNKKIKAKYYNENCFKFKIHCVVQQMPLNRGGQDMYLNSIIMSKKQHRQRRDGKADGTGKLRKSLRILQNVATLLEDWLLLALLGILVALCSLIMDMAIEYLQTWHVFFIEIVRKNTQGHLNLISTYSVWAGYMLILVLASAFFVRLISPSAIGSGIPEMKTILRGVILKEFLTLKTLLSKMVGLTLSLGSGLPIGKEGPFVHIASVVANQLSHCVHSIKGAYSNESRSFEMLAAACAVGVSSTFSAPVGGVLFSIEVTAAYFAVRNYWRGFFAATCSTVLFRILRVLLVETEVTVTAFYQTQFPRDAFLPEELPIFSIVGVICGFVSAAFIFLQRRCVIFLRYNSISKFFLHKHWSIYPILIALIIGSITYPQGFGQFLGGEKKFMYAAKDFFADCTFSLPNNSNRACPEQLISSWTREDYYTHFTTLPIFIGVYFILTILASTLPIPAGIFGPSFVLGAAIGRFIGEIMASLYPSGLRGPNDLQIFPGVYAIVGSAALTGGVTHTVSVAVIVFELTGQLLHILPVMIAVLIANAICSNLQPSIYDSAIKLKQLPYLPDIPQTSSRFHGILVEQFMTCDIKFLSNSTTYAEMQEVLFDNPKLKAFPIVENEETRILIGSCSRSRLIRILNNHVGPMTRKQEAIKRINTIDRRKNSQTTTKKESLILSPSSNIPLLKFLEPPKDQKHSIVEFDKINSITKTKSETLIEGKEEEENVNKNNILQQKQSLQQQYLKCLNRPSISVKRSLTIPASLSHSSSSSDVYSTIGDMIRTLSRFSQRFRRGVDQNGEIDLVGDERTIWEQEQLAKRVDFRSIGIDPAPFQLVEETSLFKVHSLFSMLGLNRAYVTKCGRLVGVVALRDLRLAVELIQSGDLIARKPSIISTESSEEGEEENLSKTFISNLEEECPVKNDLQPKNETTNNEGIKFQTQKEATKEVKNNENNVPIFVISTSEDEKSNEELKEEQEAFVARQVFPNFNTFMFALLFPFMFTQCQQK</sequence>
<keyword evidence="6" id="KW-0406">Ion transport</keyword>
<dbReference type="InterPro" id="IPR001807">
    <property type="entry name" value="ClC"/>
</dbReference>
<keyword evidence="3 10" id="KW-0812">Transmembrane</keyword>
<feature type="compositionally biased region" description="Polar residues" evidence="9">
    <location>
        <begin position="951"/>
        <end position="966"/>
    </location>
</feature>
<accession>A0A914L5C6</accession>
<reference evidence="12" key="1">
    <citation type="submission" date="2022-11" db="UniProtKB">
        <authorList>
            <consortium name="WormBaseParasite"/>
        </authorList>
    </citation>
    <scope>IDENTIFICATION</scope>
</reference>
<evidence type="ECO:0000313" key="12">
    <source>
        <dbReference type="WBParaSite" id="Minc3s00271g09088"/>
    </source>
</evidence>
<feature type="transmembrane region" description="Helical" evidence="10">
    <location>
        <begin position="166"/>
        <end position="193"/>
    </location>
</feature>
<dbReference type="SUPFAM" id="SSF81340">
    <property type="entry name" value="Clc chloride channel"/>
    <property type="match status" value="1"/>
</dbReference>
<dbReference type="AlphaFoldDB" id="A0A914L5C6"/>
<proteinExistence type="predicted"/>
<keyword evidence="11" id="KW-1185">Reference proteome</keyword>
<dbReference type="InterPro" id="IPR050970">
    <property type="entry name" value="Cl_channel_volt-gated"/>
</dbReference>
<dbReference type="CDD" id="cd03683">
    <property type="entry name" value="ClC_1_like"/>
    <property type="match status" value="1"/>
</dbReference>
<feature type="transmembrane region" description="Helical" evidence="10">
    <location>
        <begin position="557"/>
        <end position="573"/>
    </location>
</feature>
<feature type="transmembrane region" description="Helical" evidence="10">
    <location>
        <begin position="304"/>
        <end position="325"/>
    </location>
</feature>
<feature type="transmembrane region" description="Helical" evidence="10">
    <location>
        <begin position="350"/>
        <end position="370"/>
    </location>
</feature>
<dbReference type="InterPro" id="IPR046342">
    <property type="entry name" value="CBS_dom_sf"/>
</dbReference>
<name>A0A914L5C6_MELIC</name>
<dbReference type="Proteomes" id="UP000887563">
    <property type="component" value="Unplaced"/>
</dbReference>
<feature type="transmembrane region" description="Helical" evidence="10">
    <location>
        <begin position="114"/>
        <end position="135"/>
    </location>
</feature>
<feature type="transmembrane region" description="Helical" evidence="10">
    <location>
        <begin position="486"/>
        <end position="503"/>
    </location>
</feature>
<evidence type="ECO:0000256" key="7">
    <source>
        <dbReference type="ARBA" id="ARBA00023136"/>
    </source>
</evidence>
<dbReference type="SUPFAM" id="SSF54631">
    <property type="entry name" value="CBS-domain pair"/>
    <property type="match status" value="1"/>
</dbReference>
<feature type="transmembrane region" description="Helical" evidence="10">
    <location>
        <begin position="523"/>
        <end position="550"/>
    </location>
</feature>